<sequence length="94" mass="10511">MGIPLRWNDEALSKRFDAHSTVGRVSRDQGATDPFPHRHTGRESEGRKGSLQSFAPLRNLWIDPCAPPVVHLTSQQHRSASTVEGPLRMLTSLR</sequence>
<evidence type="ECO:0000313" key="3">
    <source>
        <dbReference type="Proteomes" id="UP000030760"/>
    </source>
</evidence>
<feature type="region of interest" description="Disordered" evidence="1">
    <location>
        <begin position="20"/>
        <end position="50"/>
    </location>
</feature>
<accession>M3EXM2</accession>
<evidence type="ECO:0000313" key="2">
    <source>
        <dbReference type="EMBL" id="EMF53968.1"/>
    </source>
</evidence>
<feature type="compositionally biased region" description="Polar residues" evidence="1">
    <location>
        <begin position="73"/>
        <end position="82"/>
    </location>
</feature>
<dbReference type="EMBL" id="KB405078">
    <property type="protein sequence ID" value="EMF53968.1"/>
    <property type="molecule type" value="Genomic_DNA"/>
</dbReference>
<dbReference type="AlphaFoldDB" id="M3EXM2"/>
<proteinExistence type="predicted"/>
<reference evidence="3" key="1">
    <citation type="journal article" date="2013" name="Genome Announc.">
        <title>Draft Genome Sequence of Streptomyces bottropensis ATCC 25435, a Bottromycin-Producing Actinomycete.</title>
        <authorList>
            <person name="Zhang H."/>
            <person name="Zhou W."/>
            <person name="Zhuang Y."/>
            <person name="Liang X."/>
            <person name="Liu T."/>
        </authorList>
    </citation>
    <scope>NUCLEOTIDE SEQUENCE [LARGE SCALE GENOMIC DNA]</scope>
    <source>
        <strain evidence="3">ATCC 25435</strain>
    </source>
</reference>
<evidence type="ECO:0000256" key="1">
    <source>
        <dbReference type="SAM" id="MobiDB-lite"/>
    </source>
</evidence>
<dbReference type="Proteomes" id="UP000030760">
    <property type="component" value="Unassembled WGS sequence"/>
</dbReference>
<gene>
    <name evidence="2" type="ORF">SBD_3636</name>
</gene>
<name>M3EXM2_9ACTN</name>
<feature type="region of interest" description="Disordered" evidence="1">
    <location>
        <begin position="73"/>
        <end position="94"/>
    </location>
</feature>
<organism evidence="2 3">
    <name type="scientific">Streptomyces bottropensis ATCC 25435</name>
    <dbReference type="NCBI Taxonomy" id="1054862"/>
    <lineage>
        <taxon>Bacteria</taxon>
        <taxon>Bacillati</taxon>
        <taxon>Actinomycetota</taxon>
        <taxon>Actinomycetes</taxon>
        <taxon>Kitasatosporales</taxon>
        <taxon>Streptomycetaceae</taxon>
        <taxon>Streptomyces</taxon>
    </lineage>
</organism>
<protein>
    <submittedName>
        <fullName evidence="2">Uncharacterized protein</fullName>
    </submittedName>
</protein>